<evidence type="ECO:0000256" key="1">
    <source>
        <dbReference type="SAM" id="SignalP"/>
    </source>
</evidence>
<dbReference type="SUPFAM" id="SSF53590">
    <property type="entry name" value="Nucleoside hydrolase"/>
    <property type="match status" value="1"/>
</dbReference>
<feature type="chain" id="PRO_5046000281" evidence="1">
    <location>
        <begin position="27"/>
        <end position="449"/>
    </location>
</feature>
<dbReference type="Proteomes" id="UP001262889">
    <property type="component" value="Unassembled WGS sequence"/>
</dbReference>
<feature type="domain" description="Cellulose-binding Sde182 nucleoside hydrolase-like" evidence="2">
    <location>
        <begin position="37"/>
        <end position="278"/>
    </location>
</feature>
<evidence type="ECO:0000259" key="2">
    <source>
        <dbReference type="Pfam" id="PF07632"/>
    </source>
</evidence>
<evidence type="ECO:0000313" key="4">
    <source>
        <dbReference type="EMBL" id="MDT0644214.1"/>
    </source>
</evidence>
<organism evidence="4 5">
    <name type="scientific">Autumnicola tepida</name>
    <dbReference type="NCBI Taxonomy" id="3075595"/>
    <lineage>
        <taxon>Bacteria</taxon>
        <taxon>Pseudomonadati</taxon>
        <taxon>Bacteroidota</taxon>
        <taxon>Flavobacteriia</taxon>
        <taxon>Flavobacteriales</taxon>
        <taxon>Flavobacteriaceae</taxon>
        <taxon>Autumnicola</taxon>
    </lineage>
</organism>
<dbReference type="RefSeq" id="WP_311535832.1">
    <property type="nucleotide sequence ID" value="NZ_JAVRHQ010000022.1"/>
</dbReference>
<proteinExistence type="predicted"/>
<feature type="domain" description="Cellulose-binding Sde182 C-terminal" evidence="3">
    <location>
        <begin position="369"/>
        <end position="448"/>
    </location>
</feature>
<evidence type="ECO:0000313" key="5">
    <source>
        <dbReference type="Proteomes" id="UP001262889"/>
    </source>
</evidence>
<dbReference type="InterPro" id="IPR048527">
    <property type="entry name" value="Sde182_C"/>
</dbReference>
<accession>A0ABU3CD05</accession>
<evidence type="ECO:0000259" key="3">
    <source>
        <dbReference type="Pfam" id="PF21027"/>
    </source>
</evidence>
<dbReference type="InterPro" id="IPR036452">
    <property type="entry name" value="Ribo_hydro-like"/>
</dbReference>
<keyword evidence="1" id="KW-0732">Signal</keyword>
<name>A0ABU3CD05_9FLAO</name>
<sequence>MKSVSSKIIFSSFLLLLFLQPLSAQDKENKSHIYKPRIINTTDLGADPDDEQSMVRQLVSANEFDIEGLIVATGCWKKSQNNTDMLDKLIEAYSQAYPNLKIHANGYPSPEYLESISVMGQDEYGMGDVGTGRDSPGSELIIQTVDKDDPRPVWVMGWGGMNTVAQAIWKVRETRSPAELEKFLSKLRLFDILGQGDSGAWIAKNFPEVFYIRATEVYGWAPSDEYIDYHIQSHGPLGTAYPDRKYATEGDTPAFMHVYPTGLNNPEQIDQGGWGGRFSFVKKAGIRSMSCVEKENETKYDPYYMYGNTSEGSEAIKRWSEAYNNDFAARMDWSITDDYSDANHHPVAVLNGDKTKKVVEIKAVSGSRVELSAAGSTDPDGNTIKYSWSYYDEPSSYNGSVNIQNSSSELAAIGIPEDAGGKTIHVILKLQDDGEPNLFAFRRAIITVK</sequence>
<feature type="signal peptide" evidence="1">
    <location>
        <begin position="1"/>
        <end position="26"/>
    </location>
</feature>
<dbReference type="EMBL" id="JAVRHQ010000022">
    <property type="protein sequence ID" value="MDT0644214.1"/>
    <property type="molecule type" value="Genomic_DNA"/>
</dbReference>
<dbReference type="InterPro" id="IPR011483">
    <property type="entry name" value="Sde182_NH-like"/>
</dbReference>
<keyword evidence="5" id="KW-1185">Reference proteome</keyword>
<protein>
    <submittedName>
        <fullName evidence="4">DUF1593 domain-containing protein</fullName>
    </submittedName>
</protein>
<gene>
    <name evidence="4" type="ORF">RM553_15360</name>
</gene>
<reference evidence="4 5" key="1">
    <citation type="submission" date="2023-09" db="EMBL/GenBank/DDBJ databases">
        <authorList>
            <person name="Rey-Velasco X."/>
        </authorList>
    </citation>
    <scope>NUCLEOTIDE SEQUENCE [LARGE SCALE GENOMIC DNA]</scope>
    <source>
        <strain evidence="4 5">F363</strain>
    </source>
</reference>
<dbReference type="Pfam" id="PF07632">
    <property type="entry name" value="Sde182_NH-like"/>
    <property type="match status" value="1"/>
</dbReference>
<dbReference type="Gene3D" id="3.90.245.10">
    <property type="entry name" value="Ribonucleoside hydrolase-like"/>
    <property type="match status" value="1"/>
</dbReference>
<dbReference type="Gene3D" id="2.60.40.10">
    <property type="entry name" value="Immunoglobulins"/>
    <property type="match status" value="1"/>
</dbReference>
<comment type="caution">
    <text evidence="4">The sequence shown here is derived from an EMBL/GenBank/DDBJ whole genome shotgun (WGS) entry which is preliminary data.</text>
</comment>
<dbReference type="InterPro" id="IPR013783">
    <property type="entry name" value="Ig-like_fold"/>
</dbReference>
<dbReference type="Pfam" id="PF21027">
    <property type="entry name" value="Sde0182_C"/>
    <property type="match status" value="1"/>
</dbReference>